<dbReference type="AlphaFoldDB" id="A0A5E7KYX5"/>
<gene>
    <name evidence="1" type="ORF">PS880_03130</name>
</gene>
<sequence length="74" mass="8943">MRRRESSLMKTPFMMALLWVRWKSIFVFAVSLIKKQLLKMLGLFMQLIIYCRCWGSLLRKKLFLQELGSESLWI</sequence>
<organism evidence="1 2">
    <name type="scientific">Pseudomonas fluorescens</name>
    <dbReference type="NCBI Taxonomy" id="294"/>
    <lineage>
        <taxon>Bacteria</taxon>
        <taxon>Pseudomonadati</taxon>
        <taxon>Pseudomonadota</taxon>
        <taxon>Gammaproteobacteria</taxon>
        <taxon>Pseudomonadales</taxon>
        <taxon>Pseudomonadaceae</taxon>
        <taxon>Pseudomonas</taxon>
    </lineage>
</organism>
<protein>
    <submittedName>
        <fullName evidence="1">Uncharacterized protein</fullName>
    </submittedName>
</protein>
<name>A0A5E7KYX5_PSEFL</name>
<dbReference type="Proteomes" id="UP000375525">
    <property type="component" value="Unassembled WGS sequence"/>
</dbReference>
<evidence type="ECO:0000313" key="2">
    <source>
        <dbReference type="Proteomes" id="UP000375525"/>
    </source>
</evidence>
<evidence type="ECO:0000313" key="1">
    <source>
        <dbReference type="EMBL" id="VVP07182.1"/>
    </source>
</evidence>
<proteinExistence type="predicted"/>
<accession>A0A5E7KYX5</accession>
<dbReference type="EMBL" id="CABVIH010000014">
    <property type="protein sequence ID" value="VVP07182.1"/>
    <property type="molecule type" value="Genomic_DNA"/>
</dbReference>
<reference evidence="1 2" key="1">
    <citation type="submission" date="2019-09" db="EMBL/GenBank/DDBJ databases">
        <authorList>
            <person name="Chandra G."/>
            <person name="Truman W A."/>
        </authorList>
    </citation>
    <scope>NUCLEOTIDE SEQUENCE [LARGE SCALE GENOMIC DNA]</scope>
    <source>
        <strain evidence="1">PS880</strain>
    </source>
</reference>